<dbReference type="RefSeq" id="WP_011385963.1">
    <property type="nucleotide sequence ID" value="NC_007626.1"/>
</dbReference>
<dbReference type="STRING" id="342108.amb3605"/>
<evidence type="ECO:0000313" key="2">
    <source>
        <dbReference type="Proteomes" id="UP000007058"/>
    </source>
</evidence>
<dbReference type="HOGENOM" id="CLU_2768147_0_0_5"/>
<evidence type="ECO:0000313" key="1">
    <source>
        <dbReference type="EMBL" id="BAE52409.1"/>
    </source>
</evidence>
<sequence length="68" mass="7877">MTSQTPFLRPIQWLASGGAEYPYFATVDGQRWRVRVNDFPAEALYTLLVDAREVEDFDDWPTAWVRPG</sequence>
<reference evidence="1 2" key="1">
    <citation type="journal article" date="2005" name="DNA Res.">
        <title>Complete genome sequence of the facultative anaerobic magnetotactic bacterium Magnetospirillum sp. strain AMB-1.</title>
        <authorList>
            <person name="Matsunaga T."/>
            <person name="Okamura Y."/>
            <person name="Fukuda Y."/>
            <person name="Wahyudi A.T."/>
            <person name="Murase Y."/>
            <person name="Takeyama H."/>
        </authorList>
    </citation>
    <scope>NUCLEOTIDE SEQUENCE [LARGE SCALE GENOMIC DNA]</scope>
    <source>
        <strain evidence="2">ATCC 700264 / AMB-1</strain>
    </source>
</reference>
<keyword evidence="2" id="KW-1185">Reference proteome</keyword>
<gene>
    <name evidence="1" type="ordered locus">amb3605</name>
</gene>
<dbReference type="OrthoDB" id="5518495at2"/>
<dbReference type="Proteomes" id="UP000007058">
    <property type="component" value="Chromosome"/>
</dbReference>
<dbReference type="AlphaFoldDB" id="Q2W166"/>
<proteinExistence type="predicted"/>
<dbReference type="KEGG" id="mag:amb3605"/>
<name>Q2W166_PARM1</name>
<dbReference type="EMBL" id="AP007255">
    <property type="protein sequence ID" value="BAE52409.1"/>
    <property type="molecule type" value="Genomic_DNA"/>
</dbReference>
<organism evidence="1 2">
    <name type="scientific">Paramagnetospirillum magneticum (strain ATCC 700264 / AMB-1)</name>
    <name type="common">Magnetospirillum magneticum</name>
    <dbReference type="NCBI Taxonomy" id="342108"/>
    <lineage>
        <taxon>Bacteria</taxon>
        <taxon>Pseudomonadati</taxon>
        <taxon>Pseudomonadota</taxon>
        <taxon>Alphaproteobacteria</taxon>
        <taxon>Rhodospirillales</taxon>
        <taxon>Magnetospirillaceae</taxon>
        <taxon>Paramagnetospirillum</taxon>
    </lineage>
</organism>
<accession>Q2W166</accession>
<protein>
    <submittedName>
        <fullName evidence="1">Uncharacterized protein</fullName>
    </submittedName>
</protein>